<dbReference type="InterPro" id="IPR054828">
    <property type="entry name" value="Vit_B12_bind_prot"/>
</dbReference>
<keyword evidence="1 2" id="KW-0732">Signal</keyword>
<proteinExistence type="predicted"/>
<evidence type="ECO:0000256" key="2">
    <source>
        <dbReference type="SAM" id="SignalP"/>
    </source>
</evidence>
<keyword evidence="5" id="KW-1185">Reference proteome</keyword>
<gene>
    <name evidence="4" type="ORF">FGS76_13420</name>
</gene>
<dbReference type="PANTHER" id="PTHR30535:SF34">
    <property type="entry name" value="MOLYBDATE-BINDING PROTEIN MOLA"/>
    <property type="match status" value="1"/>
</dbReference>
<dbReference type="EMBL" id="VCQT01000039">
    <property type="protein sequence ID" value="TMW11719.1"/>
    <property type="molecule type" value="Genomic_DNA"/>
</dbReference>
<evidence type="ECO:0000256" key="1">
    <source>
        <dbReference type="ARBA" id="ARBA00022729"/>
    </source>
</evidence>
<dbReference type="SUPFAM" id="SSF53807">
    <property type="entry name" value="Helical backbone' metal receptor"/>
    <property type="match status" value="1"/>
</dbReference>
<evidence type="ECO:0000259" key="3">
    <source>
        <dbReference type="PROSITE" id="PS50983"/>
    </source>
</evidence>
<feature type="chain" id="PRO_5046918212" evidence="2">
    <location>
        <begin position="22"/>
        <end position="293"/>
    </location>
</feature>
<dbReference type="CDD" id="cd01144">
    <property type="entry name" value="BtuF"/>
    <property type="match status" value="1"/>
</dbReference>
<protein>
    <submittedName>
        <fullName evidence="4">Cobalamin-binding protein</fullName>
    </submittedName>
</protein>
<dbReference type="Gene3D" id="3.40.50.1980">
    <property type="entry name" value="Nitrogenase molybdenum iron protein domain"/>
    <property type="match status" value="2"/>
</dbReference>
<dbReference type="PANTHER" id="PTHR30535">
    <property type="entry name" value="VITAMIN B12-BINDING PROTEIN"/>
    <property type="match status" value="1"/>
</dbReference>
<organism evidence="4 5">
    <name type="scientific">Alloalcanivorax gelatiniphagus</name>
    <dbReference type="NCBI Taxonomy" id="1194167"/>
    <lineage>
        <taxon>Bacteria</taxon>
        <taxon>Pseudomonadati</taxon>
        <taxon>Pseudomonadota</taxon>
        <taxon>Gammaproteobacteria</taxon>
        <taxon>Oceanospirillales</taxon>
        <taxon>Alcanivoracaceae</taxon>
        <taxon>Alloalcanivorax</taxon>
    </lineage>
</organism>
<reference evidence="4 5" key="1">
    <citation type="submission" date="2019-05" db="EMBL/GenBank/DDBJ databases">
        <title>Genome of Alcanivorax gelatiniphagus, an oil degrading marine bacteria.</title>
        <authorList>
            <person name="Kwon K.K."/>
        </authorList>
    </citation>
    <scope>NUCLEOTIDE SEQUENCE [LARGE SCALE GENOMIC DNA]</scope>
    <source>
        <strain evidence="4 5">MEBiC 08158</strain>
    </source>
</reference>
<dbReference type="Proteomes" id="UP000739180">
    <property type="component" value="Unassembled WGS sequence"/>
</dbReference>
<name>A0ABY2XIN7_9GAMM</name>
<dbReference type="InterPro" id="IPR050902">
    <property type="entry name" value="ABC_Transporter_SBP"/>
</dbReference>
<dbReference type="PROSITE" id="PS50983">
    <property type="entry name" value="FE_B12_PBP"/>
    <property type="match status" value="1"/>
</dbReference>
<dbReference type="InterPro" id="IPR002491">
    <property type="entry name" value="ABC_transptr_periplasmic_BD"/>
</dbReference>
<dbReference type="RefSeq" id="WP_138773174.1">
    <property type="nucleotide sequence ID" value="NZ_VCQT01000039.1"/>
</dbReference>
<comment type="caution">
    <text evidence="4">The sequence shown here is derived from an EMBL/GenBank/DDBJ whole genome shotgun (WGS) entry which is preliminary data.</text>
</comment>
<evidence type="ECO:0000313" key="5">
    <source>
        <dbReference type="Proteomes" id="UP000739180"/>
    </source>
</evidence>
<feature type="domain" description="Fe/B12 periplasmic-binding" evidence="3">
    <location>
        <begin position="41"/>
        <end position="290"/>
    </location>
</feature>
<evidence type="ECO:0000313" key="4">
    <source>
        <dbReference type="EMBL" id="TMW11719.1"/>
    </source>
</evidence>
<dbReference type="NCBIfam" id="NF038402">
    <property type="entry name" value="TroA_like"/>
    <property type="match status" value="1"/>
</dbReference>
<feature type="signal peptide" evidence="2">
    <location>
        <begin position="1"/>
        <end position="21"/>
    </location>
</feature>
<dbReference type="Pfam" id="PF01497">
    <property type="entry name" value="Peripla_BP_2"/>
    <property type="match status" value="1"/>
</dbReference>
<sequence>MIRPTALLALSLSLLATAASARVCVDDDADRRVCLEQPAERIVALSPGATELLFDAGAGERLVGAVSYSDFPPAAKKLPRVGSYKRLDLEAILALKPDLVVAWISGNPGTQVDRLEDLGLTVYRGEPLRFTDVADTLERLAVLAGTEQAGNAAAARFRDGIGALRRRFADAAPVTVFYEVWEEPLMTVNGEHLISEAIRTCGGINVFADLHGLAPRVGTEAVIAANPEAIVAGGMGEDNPAWLEPWKRFPALTAVQRDNLFFVPPSTLQRPTPQMLEGTRQLCDHLERARARR</sequence>
<accession>A0ABY2XIN7</accession>